<keyword evidence="3 6" id="KW-0812">Transmembrane</keyword>
<dbReference type="NCBIfam" id="TIGR02454">
    <property type="entry name" value="ECF_T_CbiQ"/>
    <property type="match status" value="1"/>
</dbReference>
<dbReference type="InterPro" id="IPR012809">
    <property type="entry name" value="ECF_CbiQ"/>
</dbReference>
<name>A0A7C4PWD8_9CHLR</name>
<evidence type="ECO:0000256" key="2">
    <source>
        <dbReference type="ARBA" id="ARBA00022475"/>
    </source>
</evidence>
<dbReference type="InterPro" id="IPR003339">
    <property type="entry name" value="ABC/ECF_trnsptr_transmembrane"/>
</dbReference>
<evidence type="ECO:0000256" key="4">
    <source>
        <dbReference type="ARBA" id="ARBA00022989"/>
    </source>
</evidence>
<dbReference type="Pfam" id="PF02361">
    <property type="entry name" value="CbiQ"/>
    <property type="match status" value="1"/>
</dbReference>
<accession>A0A7C4PWD8</accession>
<dbReference type="GO" id="GO:0006824">
    <property type="term" value="P:cobalt ion transport"/>
    <property type="evidence" value="ECO:0007669"/>
    <property type="project" value="InterPro"/>
</dbReference>
<feature type="transmembrane region" description="Helical" evidence="6">
    <location>
        <begin position="243"/>
        <end position="262"/>
    </location>
</feature>
<dbReference type="PANTHER" id="PTHR34857:SF2">
    <property type="entry name" value="SLL0384 PROTEIN"/>
    <property type="match status" value="1"/>
</dbReference>
<dbReference type="InterPro" id="IPR051611">
    <property type="entry name" value="ECF_transporter_component"/>
</dbReference>
<dbReference type="PANTHER" id="PTHR34857">
    <property type="entry name" value="SLL0384 PROTEIN"/>
    <property type="match status" value="1"/>
</dbReference>
<evidence type="ECO:0000256" key="6">
    <source>
        <dbReference type="SAM" id="Phobius"/>
    </source>
</evidence>
<evidence type="ECO:0000313" key="7">
    <source>
        <dbReference type="EMBL" id="HGS86525.1"/>
    </source>
</evidence>
<dbReference type="GO" id="GO:0043190">
    <property type="term" value="C:ATP-binding cassette (ABC) transporter complex"/>
    <property type="evidence" value="ECO:0007669"/>
    <property type="project" value="InterPro"/>
</dbReference>
<dbReference type="EMBL" id="DSXR01000037">
    <property type="protein sequence ID" value="HGS86525.1"/>
    <property type="molecule type" value="Genomic_DNA"/>
</dbReference>
<gene>
    <name evidence="7" type="primary">cbiQ</name>
    <name evidence="7" type="ORF">ENT17_02795</name>
</gene>
<dbReference type="CDD" id="cd16914">
    <property type="entry name" value="EcfT"/>
    <property type="match status" value="1"/>
</dbReference>
<dbReference type="AlphaFoldDB" id="A0A7C4PWD8"/>
<protein>
    <submittedName>
        <fullName evidence="7">Cobalt ECF transporter T component CbiQ</fullName>
    </submittedName>
</protein>
<feature type="transmembrane region" description="Helical" evidence="6">
    <location>
        <begin position="71"/>
        <end position="87"/>
    </location>
</feature>
<feature type="transmembrane region" description="Helical" evidence="6">
    <location>
        <begin position="20"/>
        <end position="37"/>
    </location>
</feature>
<evidence type="ECO:0000256" key="1">
    <source>
        <dbReference type="ARBA" id="ARBA00004651"/>
    </source>
</evidence>
<comment type="caution">
    <text evidence="7">The sequence shown here is derived from an EMBL/GenBank/DDBJ whole genome shotgun (WGS) entry which is preliminary data.</text>
</comment>
<feature type="transmembrane region" description="Helical" evidence="6">
    <location>
        <begin position="125"/>
        <end position="144"/>
    </location>
</feature>
<evidence type="ECO:0000256" key="5">
    <source>
        <dbReference type="ARBA" id="ARBA00023136"/>
    </source>
</evidence>
<keyword evidence="2" id="KW-1003">Cell membrane</keyword>
<keyword evidence="5 6" id="KW-0472">Membrane</keyword>
<sequence>MDEIQAALRKEESGLYRLDGRVKVALTLGLIVTSALLPNRPGGAYLLLLSALWAAALLSGVPLAKLIRRGWLALPFGLAALPLAFTTPGTPLLTLPVGNGLTLTAAGLMRFAAVLLKAWISLQAAALLTLATSIPSILLALRALKVPRLLITVIALMSRYLFVFGETAGQLLQAREARSSRADGSRRAGGSLLWRARVTGGMAGSLFLRSFERAERVYAAMLARGYDGEIRSLPQPALSSGSYRLLAGGLLFYLLVGLFGWLTSGGGH</sequence>
<evidence type="ECO:0000256" key="3">
    <source>
        <dbReference type="ARBA" id="ARBA00022692"/>
    </source>
</evidence>
<feature type="transmembrane region" description="Helical" evidence="6">
    <location>
        <begin position="43"/>
        <end position="64"/>
    </location>
</feature>
<comment type="subcellular location">
    <subcellularLocation>
        <location evidence="1">Cell membrane</location>
        <topology evidence="1">Multi-pass membrane protein</topology>
    </subcellularLocation>
</comment>
<proteinExistence type="predicted"/>
<keyword evidence="4 6" id="KW-1133">Transmembrane helix</keyword>
<organism evidence="7">
    <name type="scientific">Bellilinea caldifistulae</name>
    <dbReference type="NCBI Taxonomy" id="360411"/>
    <lineage>
        <taxon>Bacteria</taxon>
        <taxon>Bacillati</taxon>
        <taxon>Chloroflexota</taxon>
        <taxon>Anaerolineae</taxon>
        <taxon>Anaerolineales</taxon>
        <taxon>Anaerolineaceae</taxon>
        <taxon>Bellilinea</taxon>
    </lineage>
</organism>
<reference evidence="7" key="1">
    <citation type="journal article" date="2020" name="mSystems">
        <title>Genome- and Community-Level Interaction Insights into Carbon Utilization and Element Cycling Functions of Hydrothermarchaeota in Hydrothermal Sediment.</title>
        <authorList>
            <person name="Zhou Z."/>
            <person name="Liu Y."/>
            <person name="Xu W."/>
            <person name="Pan J."/>
            <person name="Luo Z.H."/>
            <person name="Li M."/>
        </authorList>
    </citation>
    <scope>NUCLEOTIDE SEQUENCE [LARGE SCALE GENOMIC DNA]</scope>
    <source>
        <strain evidence="7">SpSt-556</strain>
    </source>
</reference>